<reference evidence="11 12" key="1">
    <citation type="journal article" date="2015" name="Sci. Rep.">
        <title>Genome of the facultative scuticociliatosis pathogen Pseudocohnilembus persalinus provides insight into its virulence through horizontal gene transfer.</title>
        <authorList>
            <person name="Xiong J."/>
            <person name="Wang G."/>
            <person name="Cheng J."/>
            <person name="Tian M."/>
            <person name="Pan X."/>
            <person name="Warren A."/>
            <person name="Jiang C."/>
            <person name="Yuan D."/>
            <person name="Miao W."/>
        </authorList>
    </citation>
    <scope>NUCLEOTIDE SEQUENCE [LARGE SCALE GENOMIC DNA]</scope>
    <source>
        <strain evidence="11">36N120E</strain>
    </source>
</reference>
<evidence type="ECO:0000256" key="7">
    <source>
        <dbReference type="ARBA" id="ARBA00023015"/>
    </source>
</evidence>
<keyword evidence="9" id="KW-0539">Nucleus</keyword>
<protein>
    <recommendedName>
        <fullName evidence="3">histone deacetylase</fullName>
        <ecNumber evidence="3">3.5.1.98</ecNumber>
    </recommendedName>
</protein>
<dbReference type="Pfam" id="PF00850">
    <property type="entry name" value="Hist_deacetyl"/>
    <property type="match status" value="1"/>
</dbReference>
<dbReference type="EC" id="3.5.1.98" evidence="3"/>
<evidence type="ECO:0000256" key="8">
    <source>
        <dbReference type="ARBA" id="ARBA00023163"/>
    </source>
</evidence>
<gene>
    <name evidence="11" type="ORF">PPERSA_05449</name>
</gene>
<keyword evidence="7" id="KW-0805">Transcription regulation</keyword>
<dbReference type="SUPFAM" id="SSF52768">
    <property type="entry name" value="Arginase/deacetylase"/>
    <property type="match status" value="1"/>
</dbReference>
<comment type="subcellular location">
    <subcellularLocation>
        <location evidence="1">Nucleus</location>
    </subcellularLocation>
</comment>
<dbReference type="GO" id="GO:0141221">
    <property type="term" value="F:histone deacetylase activity, hydrolytic mechanism"/>
    <property type="evidence" value="ECO:0007669"/>
    <property type="project" value="UniProtKB-EC"/>
</dbReference>
<dbReference type="InterPro" id="IPR023801">
    <property type="entry name" value="His_deacetylse_dom"/>
</dbReference>
<dbReference type="InParanoid" id="A0A0V0R8P5"/>
<dbReference type="EMBL" id="LDAU01000025">
    <property type="protein sequence ID" value="KRX10629.1"/>
    <property type="molecule type" value="Genomic_DNA"/>
</dbReference>
<evidence type="ECO:0000256" key="4">
    <source>
        <dbReference type="ARBA" id="ARBA00022491"/>
    </source>
</evidence>
<evidence type="ECO:0000313" key="11">
    <source>
        <dbReference type="EMBL" id="KRX10629.1"/>
    </source>
</evidence>
<evidence type="ECO:0000256" key="6">
    <source>
        <dbReference type="ARBA" id="ARBA00022853"/>
    </source>
</evidence>
<name>A0A0V0R8P5_PSEPJ</name>
<comment type="caution">
    <text evidence="11">The sequence shown here is derived from an EMBL/GenBank/DDBJ whole genome shotgun (WGS) entry which is preliminary data.</text>
</comment>
<evidence type="ECO:0000259" key="10">
    <source>
        <dbReference type="Pfam" id="PF00850"/>
    </source>
</evidence>
<accession>A0A0V0R8P5</accession>
<dbReference type="Gene3D" id="3.40.800.20">
    <property type="entry name" value="Histone deacetylase domain"/>
    <property type="match status" value="1"/>
</dbReference>
<dbReference type="Proteomes" id="UP000054937">
    <property type="component" value="Unassembled WGS sequence"/>
</dbReference>
<dbReference type="InterPro" id="IPR000286">
    <property type="entry name" value="HDACs"/>
</dbReference>
<dbReference type="AlphaFoldDB" id="A0A0V0R8P5"/>
<dbReference type="InterPro" id="IPR037138">
    <property type="entry name" value="His_deacetylse_dom_sf"/>
</dbReference>
<evidence type="ECO:0000256" key="3">
    <source>
        <dbReference type="ARBA" id="ARBA00012111"/>
    </source>
</evidence>
<feature type="domain" description="Histone deacetylase" evidence="10">
    <location>
        <begin position="91"/>
        <end position="369"/>
    </location>
</feature>
<dbReference type="GO" id="GO:0005737">
    <property type="term" value="C:cytoplasm"/>
    <property type="evidence" value="ECO:0007669"/>
    <property type="project" value="TreeGrafter"/>
</dbReference>
<keyword evidence="4" id="KW-0678">Repressor</keyword>
<evidence type="ECO:0000256" key="1">
    <source>
        <dbReference type="ARBA" id="ARBA00004123"/>
    </source>
</evidence>
<keyword evidence="6" id="KW-0156">Chromatin regulator</keyword>
<keyword evidence="8" id="KW-0804">Transcription</keyword>
<sequence>MESLTSQVNNLNLQGKKQITGLIFDPFMLKHKSKRQHVENPARLIQILDHFKNQNFLSDNEKLSQQQQNPENNTPNQQQLQKQYLIRENADIHIQQSMKYAKREDILLAHTEKYVDFIDNMWPQNYNNPNIYYLDTYVNENTRDIAYLGTGGVIQAITNILNETWTNCFALIRPPGHHSGHSDFPAGFCVLNYVSIGAKYAIQKLNQKKIVVLDWDIHHGDGSQNLLKNDPNIIYISLHRHDNGMFYPGISGSVDNIGEGDAKGFNLNFPWNLDLDNGFTARNDEYIFIFERLIIPIIKEFAPDLLIVSSGFDGCINDPLGQCEITIDGYAYMTARLKEVMNDKILICLEGGYNLDMIPHAAEGVFRALTGETLPIKNSLNNQTMKQVIQNCTPNKVGMETFKTCYNKFKEYWPILQTDKEALEFEENCLKNIQNSYRYNPLYQNQLQDLQEANVIKQIRDPIDLQRAKYQYSNFTEFNDFFPKLLNFQEIFSNQNENENESSQLLFENIFNECPQGSILKIRFGNIFIINLNNIQEQPSQFWKSQRFLIEQLIIKDSDAVPQKVVLKEKIMKKDKDIDIPYMIQNLFYIQEQQKLNLEILKQTIDQLKQIQQIYTQFSQKQDITQFELTILVDQYKNQQNVKISKIDWANSPQLEDIPLSVFENIEEGLQNFISILEQIKNQNCSEKQE</sequence>
<keyword evidence="5" id="KW-0378">Hydrolase</keyword>
<dbReference type="GO" id="GO:0000118">
    <property type="term" value="C:histone deacetylase complex"/>
    <property type="evidence" value="ECO:0007669"/>
    <property type="project" value="TreeGrafter"/>
</dbReference>
<comment type="similarity">
    <text evidence="2">Belongs to the histone deacetylase family. HD type 2 subfamily.</text>
</comment>
<dbReference type="GO" id="GO:0040029">
    <property type="term" value="P:epigenetic regulation of gene expression"/>
    <property type="evidence" value="ECO:0007669"/>
    <property type="project" value="TreeGrafter"/>
</dbReference>
<evidence type="ECO:0000256" key="9">
    <source>
        <dbReference type="ARBA" id="ARBA00023242"/>
    </source>
</evidence>
<dbReference type="InterPro" id="IPR023696">
    <property type="entry name" value="Ureohydrolase_dom_sf"/>
</dbReference>
<organism evidence="11 12">
    <name type="scientific">Pseudocohnilembus persalinus</name>
    <name type="common">Ciliate</name>
    <dbReference type="NCBI Taxonomy" id="266149"/>
    <lineage>
        <taxon>Eukaryota</taxon>
        <taxon>Sar</taxon>
        <taxon>Alveolata</taxon>
        <taxon>Ciliophora</taxon>
        <taxon>Intramacronucleata</taxon>
        <taxon>Oligohymenophorea</taxon>
        <taxon>Scuticociliatia</taxon>
        <taxon>Philasterida</taxon>
        <taxon>Pseudocohnilembidae</taxon>
        <taxon>Pseudocohnilembus</taxon>
    </lineage>
</organism>
<dbReference type="PRINTS" id="PR01270">
    <property type="entry name" value="HDASUPER"/>
</dbReference>
<evidence type="ECO:0000313" key="12">
    <source>
        <dbReference type="Proteomes" id="UP000054937"/>
    </source>
</evidence>
<dbReference type="PANTHER" id="PTHR10625:SF5">
    <property type="entry name" value="HISTONE DEACETYLASE"/>
    <property type="match status" value="1"/>
</dbReference>
<evidence type="ECO:0000256" key="2">
    <source>
        <dbReference type="ARBA" id="ARBA00007738"/>
    </source>
</evidence>
<proteinExistence type="inferred from homology"/>
<dbReference type="PANTHER" id="PTHR10625">
    <property type="entry name" value="HISTONE DEACETYLASE HDAC1-RELATED"/>
    <property type="match status" value="1"/>
</dbReference>
<dbReference type="OrthoDB" id="424012at2759"/>
<evidence type="ECO:0000256" key="5">
    <source>
        <dbReference type="ARBA" id="ARBA00022801"/>
    </source>
</evidence>
<keyword evidence="12" id="KW-1185">Reference proteome</keyword>
<dbReference type="CDD" id="cd09992">
    <property type="entry name" value="HDAC_classII"/>
    <property type="match status" value="1"/>
</dbReference>